<proteinExistence type="predicted"/>
<dbReference type="Proteomes" id="UP000033636">
    <property type="component" value="Unassembled WGS sequence"/>
</dbReference>
<reference evidence="1" key="1">
    <citation type="submission" date="2024-07" db="EMBL/GenBank/DDBJ databases">
        <title>Metagenome and Metagenome-Assembled Genomes of Archaea from a hot spring from the geothermal field of Los Azufres, Mexico.</title>
        <authorList>
            <person name="Marin-Paredes R."/>
            <person name="Martinez-Romero E."/>
            <person name="Servin-Garciduenas L.E."/>
        </authorList>
    </citation>
    <scope>NUCLEOTIDE SEQUENCE</scope>
</reference>
<comment type="caution">
    <text evidence="1">The sequence shown here is derived from an EMBL/GenBank/DDBJ whole genome shotgun (WGS) entry which is preliminary data.</text>
</comment>
<evidence type="ECO:0000313" key="1">
    <source>
        <dbReference type="EMBL" id="MFB6490443.1"/>
    </source>
</evidence>
<gene>
    <name evidence="1" type="ORF">TU35_004195</name>
</gene>
<organism evidence="1 2">
    <name type="scientific">Thermoproteus sp. AZ2</name>
    <dbReference type="NCBI Taxonomy" id="1609232"/>
    <lineage>
        <taxon>Archaea</taxon>
        <taxon>Thermoproteota</taxon>
        <taxon>Thermoprotei</taxon>
        <taxon>Thermoproteales</taxon>
        <taxon>Thermoproteaceae</taxon>
        <taxon>Thermoproteus</taxon>
    </lineage>
</organism>
<accession>A0ACC6V0F6</accession>
<sequence>MVLERLADKIDAVLREAKSIAAELDELIAGLAKAEEDVRRIRQKDLNTTPR</sequence>
<dbReference type="EMBL" id="JZWT02000009">
    <property type="protein sequence ID" value="MFB6490443.1"/>
    <property type="molecule type" value="Genomic_DNA"/>
</dbReference>
<evidence type="ECO:0000313" key="2">
    <source>
        <dbReference type="Proteomes" id="UP000033636"/>
    </source>
</evidence>
<name>A0ACC6V0F6_9CREN</name>
<protein>
    <submittedName>
        <fullName evidence="1">Uncharacterized protein</fullName>
    </submittedName>
</protein>